<reference evidence="3" key="1">
    <citation type="submission" date="2016-06" db="UniProtKB">
        <authorList>
            <consortium name="WormBaseParasite"/>
        </authorList>
    </citation>
    <scope>IDENTIFICATION</scope>
</reference>
<dbReference type="WBParaSite" id="SBAD_0001200401-mRNA-1">
    <property type="protein sequence ID" value="SBAD_0001200401-mRNA-1"/>
    <property type="gene ID" value="SBAD_0001200401"/>
</dbReference>
<evidence type="ECO:0000313" key="3">
    <source>
        <dbReference type="WBParaSite" id="SBAD_0001200401-mRNA-1"/>
    </source>
</evidence>
<organism evidence="3">
    <name type="scientific">Soboliphyme baturini</name>
    <dbReference type="NCBI Taxonomy" id="241478"/>
    <lineage>
        <taxon>Eukaryota</taxon>
        <taxon>Metazoa</taxon>
        <taxon>Ecdysozoa</taxon>
        <taxon>Nematoda</taxon>
        <taxon>Enoplea</taxon>
        <taxon>Dorylaimia</taxon>
        <taxon>Dioctophymatida</taxon>
        <taxon>Dioctophymatoidea</taxon>
        <taxon>Soboliphymatidae</taxon>
        <taxon>Soboliphyme</taxon>
    </lineage>
</organism>
<accession>A0A183J6W9</accession>
<reference evidence="1 2" key="2">
    <citation type="submission" date="2018-11" db="EMBL/GenBank/DDBJ databases">
        <authorList>
            <consortium name="Pathogen Informatics"/>
        </authorList>
    </citation>
    <scope>NUCLEOTIDE SEQUENCE [LARGE SCALE GENOMIC DNA]</scope>
</reference>
<name>A0A183J6W9_9BILA</name>
<dbReference type="Proteomes" id="UP000270296">
    <property type="component" value="Unassembled WGS sequence"/>
</dbReference>
<evidence type="ECO:0000313" key="1">
    <source>
        <dbReference type="EMBL" id="VDP41533.1"/>
    </source>
</evidence>
<dbReference type="AlphaFoldDB" id="A0A183J6W9"/>
<keyword evidence="2" id="KW-1185">Reference proteome</keyword>
<proteinExistence type="predicted"/>
<dbReference type="EMBL" id="UZAM01016040">
    <property type="protein sequence ID" value="VDP41533.1"/>
    <property type="molecule type" value="Genomic_DNA"/>
</dbReference>
<gene>
    <name evidence="1" type="ORF">SBAD_LOCUS11617</name>
</gene>
<protein>
    <submittedName>
        <fullName evidence="3">IRF tryptophan pentad repeat domain-containing protein</fullName>
    </submittedName>
</protein>
<sequence length="72" mass="8193">MAGRQPPRSDNRSRPFASLWFGDRLPAFEDLLGGQRVEGNIFCRPRWQWTSEDRFAIARAFGSGPSHGTSQR</sequence>
<evidence type="ECO:0000313" key="2">
    <source>
        <dbReference type="Proteomes" id="UP000270296"/>
    </source>
</evidence>